<name>A0A7R7DRM3_9ACTN</name>
<keyword evidence="2" id="KW-0479">Metal-binding</keyword>
<dbReference type="PANTHER" id="PTHR42693:SF33">
    <property type="entry name" value="ARYLSULFATASE"/>
    <property type="match status" value="1"/>
</dbReference>
<dbReference type="InterPro" id="IPR017850">
    <property type="entry name" value="Alkaline_phosphatase_core_sf"/>
</dbReference>
<gene>
    <name evidence="6" type="ORF">Athai_38380</name>
</gene>
<dbReference type="SUPFAM" id="SSF53649">
    <property type="entry name" value="Alkaline phosphatase-like"/>
    <property type="match status" value="1"/>
</dbReference>
<keyword evidence="4" id="KW-0106">Calcium</keyword>
<dbReference type="PROSITE" id="PS00523">
    <property type="entry name" value="SULFATASE_1"/>
    <property type="match status" value="1"/>
</dbReference>
<sequence length="463" mass="50108">MSGRRGPNVVLIVSDDHGYADRGRLGRSPDAVTPALDRLAAEGVGCTDAYVTAPICSPSRAGLIAGRYQQRWGARWFDSSAFAPDGASLAERFAELGYATGYFGKVHYGQEGPGDRACPPRHGFAESYYGLAGRQMGRLNYLRHSRAAVDEYGPEASWRMAVQPMFDGDEEVELEGFLTAELGDRARDFVARHADEPFFCMVAFNAVHNFCWQLPPAELARRGLPTRPDWDEAGEPYADWYDGVISPNLPDGRAYYAAQLELMDAEIGRLLDELDARGLADDTIVVYLTDNGGSTCNYGDNAPLAGTKYTLWEGGIRVPLLVRWPGGGITGGHDRAGLVSSLDLYPTLLAAAGADPAGYADSDGVDQAALLRGERAGGHDALHWDCGWQWAIRRGDWKLRYVEPGAPQVEGIRTVEHADPGAGLGLYHLGDDIGETTNLADRHPGLVAELTAAHQAWLDSLTA</sequence>
<dbReference type="RefSeq" id="WP_203962730.1">
    <property type="nucleotide sequence ID" value="NZ_AP023355.1"/>
</dbReference>
<accession>A0A7R7DRM3</accession>
<dbReference type="Proteomes" id="UP000611640">
    <property type="component" value="Chromosome"/>
</dbReference>
<keyword evidence="7" id="KW-1185">Reference proteome</keyword>
<dbReference type="Pfam" id="PF00884">
    <property type="entry name" value="Sulfatase"/>
    <property type="match status" value="1"/>
</dbReference>
<evidence type="ECO:0000256" key="4">
    <source>
        <dbReference type="ARBA" id="ARBA00022837"/>
    </source>
</evidence>
<dbReference type="InterPro" id="IPR050738">
    <property type="entry name" value="Sulfatase"/>
</dbReference>
<evidence type="ECO:0000256" key="3">
    <source>
        <dbReference type="ARBA" id="ARBA00022801"/>
    </source>
</evidence>
<evidence type="ECO:0000256" key="2">
    <source>
        <dbReference type="ARBA" id="ARBA00022723"/>
    </source>
</evidence>
<organism evidence="6 7">
    <name type="scientific">Actinocatenispora thailandica</name>
    <dbReference type="NCBI Taxonomy" id="227318"/>
    <lineage>
        <taxon>Bacteria</taxon>
        <taxon>Bacillati</taxon>
        <taxon>Actinomycetota</taxon>
        <taxon>Actinomycetes</taxon>
        <taxon>Micromonosporales</taxon>
        <taxon>Micromonosporaceae</taxon>
        <taxon>Actinocatenispora</taxon>
    </lineage>
</organism>
<dbReference type="EMBL" id="AP023355">
    <property type="protein sequence ID" value="BCJ36335.1"/>
    <property type="molecule type" value="Genomic_DNA"/>
</dbReference>
<keyword evidence="3" id="KW-0378">Hydrolase</keyword>
<dbReference type="AlphaFoldDB" id="A0A7R7DRM3"/>
<dbReference type="InterPro" id="IPR000917">
    <property type="entry name" value="Sulfatase_N"/>
</dbReference>
<reference evidence="6 7" key="1">
    <citation type="submission" date="2020-08" db="EMBL/GenBank/DDBJ databases">
        <title>Whole genome shotgun sequence of Actinocatenispora thailandica NBRC 105041.</title>
        <authorList>
            <person name="Komaki H."/>
            <person name="Tamura T."/>
        </authorList>
    </citation>
    <scope>NUCLEOTIDE SEQUENCE [LARGE SCALE GENOMIC DNA]</scope>
    <source>
        <strain evidence="6 7">NBRC 105041</strain>
    </source>
</reference>
<dbReference type="KEGG" id="atl:Athai_38380"/>
<protein>
    <submittedName>
        <fullName evidence="6">Arylsulfatase</fullName>
    </submittedName>
</protein>
<dbReference type="InterPro" id="IPR024607">
    <property type="entry name" value="Sulfatase_CS"/>
</dbReference>
<evidence type="ECO:0000259" key="5">
    <source>
        <dbReference type="Pfam" id="PF00884"/>
    </source>
</evidence>
<comment type="similarity">
    <text evidence="1">Belongs to the sulfatase family.</text>
</comment>
<dbReference type="PANTHER" id="PTHR42693">
    <property type="entry name" value="ARYLSULFATASE FAMILY MEMBER"/>
    <property type="match status" value="1"/>
</dbReference>
<evidence type="ECO:0000256" key="1">
    <source>
        <dbReference type="ARBA" id="ARBA00008779"/>
    </source>
</evidence>
<dbReference type="Gene3D" id="3.40.720.10">
    <property type="entry name" value="Alkaline Phosphatase, subunit A"/>
    <property type="match status" value="1"/>
</dbReference>
<evidence type="ECO:0000313" key="7">
    <source>
        <dbReference type="Proteomes" id="UP000611640"/>
    </source>
</evidence>
<proteinExistence type="inferred from homology"/>
<dbReference type="GO" id="GO:0004065">
    <property type="term" value="F:arylsulfatase activity"/>
    <property type="evidence" value="ECO:0007669"/>
    <property type="project" value="TreeGrafter"/>
</dbReference>
<dbReference type="Gene3D" id="3.30.1120.10">
    <property type="match status" value="1"/>
</dbReference>
<dbReference type="GO" id="GO:0046872">
    <property type="term" value="F:metal ion binding"/>
    <property type="evidence" value="ECO:0007669"/>
    <property type="project" value="UniProtKB-KW"/>
</dbReference>
<evidence type="ECO:0000313" key="6">
    <source>
        <dbReference type="EMBL" id="BCJ36335.1"/>
    </source>
</evidence>
<feature type="domain" description="Sulfatase N-terminal" evidence="5">
    <location>
        <begin position="7"/>
        <end position="354"/>
    </location>
</feature>